<evidence type="ECO:0000313" key="2">
    <source>
        <dbReference type="Proteomes" id="UP000005602"/>
    </source>
</evidence>
<name>A0ABM9XF88_9STRE</name>
<proteinExistence type="predicted"/>
<reference evidence="1" key="1">
    <citation type="submission" date="2008-03" db="EMBL/GenBank/DDBJ databases">
        <authorList>
            <person name="Fulton L."/>
            <person name="Clifton S."/>
            <person name="Fulton B."/>
            <person name="Xu J."/>
            <person name="Minx P."/>
            <person name="Pepin K.H."/>
            <person name="Johnson M."/>
            <person name="Thiruvilangam P."/>
            <person name="Bhonagiri V."/>
            <person name="Nash W.E."/>
            <person name="Mardis E.R."/>
            <person name="Wilson R.K."/>
        </authorList>
    </citation>
    <scope>NUCLEOTIDE SEQUENCE</scope>
    <source>
        <strain evidence="1">ATCC BAA-102</strain>
    </source>
</reference>
<protein>
    <submittedName>
        <fullName evidence="1">Uncharacterized protein</fullName>
    </submittedName>
</protein>
<dbReference type="EMBL" id="ABJK02000017">
    <property type="protein sequence ID" value="EDT47907.1"/>
    <property type="molecule type" value="Genomic_DNA"/>
</dbReference>
<keyword evidence="2" id="KW-1185">Reference proteome</keyword>
<dbReference type="Proteomes" id="UP000005602">
    <property type="component" value="Unassembled WGS sequence"/>
</dbReference>
<accession>A0ABM9XF88</accession>
<reference evidence="1" key="2">
    <citation type="submission" date="2013-09" db="EMBL/GenBank/DDBJ databases">
        <title>Draft genome sequence of Streptococcus infantarius subsp. infantarius ATCC BAA-102.</title>
        <authorList>
            <person name="Sudarsanam P."/>
            <person name="Ley R."/>
            <person name="Guruge J."/>
            <person name="Turnbaugh P.J."/>
            <person name="Mahowald M."/>
            <person name="Liep D."/>
            <person name="Gordon J."/>
        </authorList>
    </citation>
    <scope>NUCLEOTIDE SEQUENCE</scope>
    <source>
        <strain evidence="1">ATCC BAA-102</strain>
    </source>
</reference>
<sequence>MRTDWQSGKGKLSIMASLSDGSISLIAFRINWTSQINYFDRRLK</sequence>
<organism evidence="1 2">
    <name type="scientific">Streptococcus infantarius subsp. infantarius ATCC BAA-102</name>
    <dbReference type="NCBI Taxonomy" id="471872"/>
    <lineage>
        <taxon>Bacteria</taxon>
        <taxon>Bacillati</taxon>
        <taxon>Bacillota</taxon>
        <taxon>Bacilli</taxon>
        <taxon>Lactobacillales</taxon>
        <taxon>Streptococcaceae</taxon>
        <taxon>Streptococcus</taxon>
    </lineage>
</organism>
<gene>
    <name evidence="1" type="ORF">STRINF_00758</name>
</gene>
<evidence type="ECO:0000313" key="1">
    <source>
        <dbReference type="EMBL" id="EDT47907.1"/>
    </source>
</evidence>
<comment type="caution">
    <text evidence="1">The sequence shown here is derived from an EMBL/GenBank/DDBJ whole genome shotgun (WGS) entry which is preliminary data.</text>
</comment>